<dbReference type="EMBL" id="JACRWE010000001">
    <property type="protein sequence ID" value="MBC5995198.1"/>
    <property type="molecule type" value="Genomic_DNA"/>
</dbReference>
<keyword evidence="2" id="KW-1185">Reference proteome</keyword>
<sequence length="70" mass="8022">MKNNNQIKITYKNDFVRIIEKNGIRNFSSLIEWMESFNNNENVGLLTLSGRDLGSAISISKNNVKSIEFI</sequence>
<proteinExistence type="predicted"/>
<dbReference type="Proteomes" id="UP000609849">
    <property type="component" value="Unassembled WGS sequence"/>
</dbReference>
<gene>
    <name evidence="1" type="ORF">H8923_00365</name>
</gene>
<accession>A0ABR7JKH9</accession>
<protein>
    <submittedName>
        <fullName evidence="1">Uncharacterized protein</fullName>
    </submittedName>
</protein>
<comment type="caution">
    <text evidence="1">The sequence shown here is derived from an EMBL/GenBank/DDBJ whole genome shotgun (WGS) entry which is preliminary data.</text>
</comment>
<evidence type="ECO:0000313" key="1">
    <source>
        <dbReference type="EMBL" id="MBC5995198.1"/>
    </source>
</evidence>
<organism evidence="1 2">
    <name type="scientific">Romboutsia faecis</name>
    <dbReference type="NCBI Taxonomy" id="2764597"/>
    <lineage>
        <taxon>Bacteria</taxon>
        <taxon>Bacillati</taxon>
        <taxon>Bacillota</taxon>
        <taxon>Clostridia</taxon>
        <taxon>Peptostreptococcales</taxon>
        <taxon>Peptostreptococcaceae</taxon>
        <taxon>Romboutsia</taxon>
    </lineage>
</organism>
<name>A0ABR7JKH9_9FIRM</name>
<reference evidence="1 2" key="1">
    <citation type="submission" date="2020-08" db="EMBL/GenBank/DDBJ databases">
        <authorList>
            <person name="Liu C."/>
            <person name="Sun Q."/>
        </authorList>
    </citation>
    <scope>NUCLEOTIDE SEQUENCE [LARGE SCALE GENOMIC DNA]</scope>
    <source>
        <strain evidence="1 2">NSJ-18</strain>
    </source>
</reference>
<evidence type="ECO:0000313" key="2">
    <source>
        <dbReference type="Proteomes" id="UP000609849"/>
    </source>
</evidence>
<dbReference type="RefSeq" id="WP_187127795.1">
    <property type="nucleotide sequence ID" value="NZ_JACRWE010000001.1"/>
</dbReference>